<gene>
    <name evidence="3" type="ORF">NQ314_015148</name>
</gene>
<feature type="transmembrane region" description="Helical" evidence="2">
    <location>
        <begin position="120"/>
        <end position="142"/>
    </location>
</feature>
<organism evidence="3 4">
    <name type="scientific">Rhamnusium bicolor</name>
    <dbReference type="NCBI Taxonomy" id="1586634"/>
    <lineage>
        <taxon>Eukaryota</taxon>
        <taxon>Metazoa</taxon>
        <taxon>Ecdysozoa</taxon>
        <taxon>Arthropoda</taxon>
        <taxon>Hexapoda</taxon>
        <taxon>Insecta</taxon>
        <taxon>Pterygota</taxon>
        <taxon>Neoptera</taxon>
        <taxon>Endopterygota</taxon>
        <taxon>Coleoptera</taxon>
        <taxon>Polyphaga</taxon>
        <taxon>Cucujiformia</taxon>
        <taxon>Chrysomeloidea</taxon>
        <taxon>Cerambycidae</taxon>
        <taxon>Lepturinae</taxon>
        <taxon>Rhagiini</taxon>
        <taxon>Rhamnusium</taxon>
    </lineage>
</organism>
<accession>A0AAV8X028</accession>
<name>A0AAV8X028_9CUCU</name>
<keyword evidence="2" id="KW-1133">Transmembrane helix</keyword>
<sequence>MYKQGLPPPHCLPAMNLPSNRGASTLRQRPIPSRGGQLQVAGVVVGSWGANYGFQPNMRHQVMPGGGYPPQGRGRGGGGGGGGGGPSGNYQNNYGRGRGQNRKPGPPTFPVNQRRNQVSFYFILFIYYFFFFGNLCMCLFLFDGYFVRSSLYSSR</sequence>
<feature type="compositionally biased region" description="Polar residues" evidence="1">
    <location>
        <begin position="17"/>
        <end position="27"/>
    </location>
</feature>
<evidence type="ECO:0000256" key="2">
    <source>
        <dbReference type="SAM" id="Phobius"/>
    </source>
</evidence>
<comment type="caution">
    <text evidence="3">The sequence shown here is derived from an EMBL/GenBank/DDBJ whole genome shotgun (WGS) entry which is preliminary data.</text>
</comment>
<keyword evidence="2" id="KW-0472">Membrane</keyword>
<protein>
    <submittedName>
        <fullName evidence="3">Uncharacterized protein</fullName>
    </submittedName>
</protein>
<proteinExistence type="predicted"/>
<feature type="compositionally biased region" description="Gly residues" evidence="1">
    <location>
        <begin position="64"/>
        <end position="87"/>
    </location>
</feature>
<feature type="region of interest" description="Disordered" evidence="1">
    <location>
        <begin position="1"/>
        <end position="34"/>
    </location>
</feature>
<reference evidence="3" key="1">
    <citation type="journal article" date="2023" name="Insect Mol. Biol.">
        <title>Genome sequencing provides insights into the evolution of gene families encoding plant cell wall-degrading enzymes in longhorned beetles.</title>
        <authorList>
            <person name="Shin N.R."/>
            <person name="Okamura Y."/>
            <person name="Kirsch R."/>
            <person name="Pauchet Y."/>
        </authorList>
    </citation>
    <scope>NUCLEOTIDE SEQUENCE</scope>
    <source>
        <strain evidence="3">RBIC_L_NR</strain>
    </source>
</reference>
<evidence type="ECO:0000256" key="1">
    <source>
        <dbReference type="SAM" id="MobiDB-lite"/>
    </source>
</evidence>
<dbReference type="AlphaFoldDB" id="A0AAV8X028"/>
<feature type="region of interest" description="Disordered" evidence="1">
    <location>
        <begin position="61"/>
        <end position="110"/>
    </location>
</feature>
<keyword evidence="2" id="KW-0812">Transmembrane</keyword>
<evidence type="ECO:0000313" key="3">
    <source>
        <dbReference type="EMBL" id="KAJ8931882.1"/>
    </source>
</evidence>
<dbReference type="Proteomes" id="UP001162156">
    <property type="component" value="Unassembled WGS sequence"/>
</dbReference>
<dbReference type="EMBL" id="JANEYF010004209">
    <property type="protein sequence ID" value="KAJ8931882.1"/>
    <property type="molecule type" value="Genomic_DNA"/>
</dbReference>
<evidence type="ECO:0000313" key="4">
    <source>
        <dbReference type="Proteomes" id="UP001162156"/>
    </source>
</evidence>
<keyword evidence="4" id="KW-1185">Reference proteome</keyword>
<feature type="compositionally biased region" description="Pro residues" evidence="1">
    <location>
        <begin position="1"/>
        <end position="11"/>
    </location>
</feature>